<name>A0A4Z1SUY3_GIAMU</name>
<feature type="region of interest" description="Disordered" evidence="5">
    <location>
        <begin position="379"/>
        <end position="398"/>
    </location>
</feature>
<dbReference type="Proteomes" id="UP000315496">
    <property type="component" value="Chromosome 3"/>
</dbReference>
<dbReference type="Gene3D" id="3.30.40.10">
    <property type="entry name" value="Zinc/RING finger domain, C3HC4 (zinc finger)"/>
    <property type="match status" value="2"/>
</dbReference>
<dbReference type="InterPro" id="IPR013083">
    <property type="entry name" value="Znf_RING/FYVE/PHD"/>
</dbReference>
<dbReference type="VEuPathDB" id="GiardiaDB:GMRT_11284"/>
<dbReference type="EMBL" id="VDLU01000003">
    <property type="protein sequence ID" value="TNJ27408.1"/>
    <property type="molecule type" value="Genomic_DNA"/>
</dbReference>
<sequence length="1403" mass="155313">MPTVPGTQAWRVYGGGGELGVVQIPPHLVCPICLAPFCKPTRPISCAHHFCFDCLQYAIRIWRRCCPVCLLPIPKDSWSGHERDDCILGTPIDEDLEDELLCTLQATRYDPPPGAAVRILAPRQLASLTHVPTEYGIVLKVLPGRVSNTLGTVFDNDTIGRMSLQAQHKLSRLRACTVAVVNCGGIIWLGRVCEVEPLISIYTIFGTRITRGNIIIEPPKYPSGVYALLATACTRGLLPQNEFALLSDSFDIYTAYSYYQPKYHPMDAALRSLLQHTPEYALAFSRAMKLANERELVANTLTAGARAFPSPFLVQQDLPNVYEMKLVSEEVSKEIRPHGCEQERDPCVELERFVANLLQDDSKQGHRWSYGIQSTHLLSTNASREQEGQEGLSDTRTELSAAKMSRLRLCLPVVAMERQYMERNGRREAGRDITSTSLSPASTEPESTTPLLMGSNLTYSHPSDLRGYLRVVTDFSVWKRYPTLTCSGCWRLMRLPVRAACGHPYCYTCLCECADGGWPCLRCLRPIEAVSTTSIGCLPRLDWDLVRKLEATVPDHNIFIDRGIPCYLRSDLTCTRLGLLLDDPEQSLCRVLFDLDNVELHQAKALVALKVLEMRVALRKGPGLLAIQAANSTIRTLCLSQLRPSSYYTESTLVQITRHQVTKRRLSLLHPWTLNILRLVDDLTILRGRALRIGKALHLTTELLLSLQAWLRTLKSQKGQKSNLTPTVTRARRGSSSAAAKRVVELRLDTHCQGTRKPSQPRPEELLVKRCMQGCRELITRLNPALCGPKGVLLSRLVLMHRYFPGVDIICSGCNNIVRRPMRLGCGHLVCRTCACLYVASKTSCLTCGAAISLCDTVRESLLEQQIAYTLGPTMPFMQFDIGVIVLCGDTIGIIVDEIYVDGEYHAYVSFCGMIRLCSHKHLVIMEPKIERPKEMAITATQPDLLLQDLSPQEGHRNILSGSTTSIPSIPRSYSTPTFGSSGKTTSSGVRFVSVNSPTCLWEGGNNRTLSRVTAITSESLRDHLLGVGARQTTTSYEQASLALGICSSDPGTGLISGLYQDSGELFKVLEMELTPQPLGELRTIRSSVFPEIEALPPLSDLPGSLIALDDEVFLDAQTTPLESVALTRIHMQGVQDSVVHYPMACSAPLVIPETNLLASEAGPLSAKMQTYNRQLINSPVHSSARNTDAVAPSTSGLSKPKSDSLQIAPIDEPSSSSSSSSSEHDPENDLRMPFIRGLRVTRLRPFFYGKEKVGPARQSTGDDKALYPGAVFVIIAGPLQGMFGIVQSYIKQYSVELKYICTLETGMTAELEVSVLRCVSLTPGIPLKEQGCVMAKVLQEKRQVFLRRLTKVLMRGRIDTVLGFENALAYLREYLEANPDELGALLRRLSRREESPRRKDSK</sequence>
<comment type="caution">
    <text evidence="7">The sequence shown here is derived from an EMBL/GenBank/DDBJ whole genome shotgun (WGS) entry which is preliminary data.</text>
</comment>
<organism evidence="7 8">
    <name type="scientific">Giardia muris</name>
    <dbReference type="NCBI Taxonomy" id="5742"/>
    <lineage>
        <taxon>Eukaryota</taxon>
        <taxon>Metamonada</taxon>
        <taxon>Diplomonadida</taxon>
        <taxon>Hexamitidae</taxon>
        <taxon>Giardiinae</taxon>
        <taxon>Giardia</taxon>
    </lineage>
</organism>
<proteinExistence type="predicted"/>
<dbReference type="SMART" id="SM00184">
    <property type="entry name" value="RING"/>
    <property type="match status" value="3"/>
</dbReference>
<evidence type="ECO:0000313" key="8">
    <source>
        <dbReference type="Proteomes" id="UP000315496"/>
    </source>
</evidence>
<keyword evidence="3" id="KW-0862">Zinc</keyword>
<gene>
    <name evidence="7" type="ORF">GMRT_11284</name>
</gene>
<dbReference type="SUPFAM" id="SSF57850">
    <property type="entry name" value="RING/U-box"/>
    <property type="match status" value="3"/>
</dbReference>
<feature type="compositionally biased region" description="Polar residues" evidence="5">
    <location>
        <begin position="433"/>
        <end position="452"/>
    </location>
</feature>
<evidence type="ECO:0000256" key="1">
    <source>
        <dbReference type="ARBA" id="ARBA00022723"/>
    </source>
</evidence>
<keyword evidence="1" id="KW-0479">Metal-binding</keyword>
<dbReference type="PANTHER" id="PTHR46016">
    <property type="entry name" value="ZINC FINGER, RING/FYVE/PHD-TYPE"/>
    <property type="match status" value="1"/>
</dbReference>
<evidence type="ECO:0000256" key="2">
    <source>
        <dbReference type="ARBA" id="ARBA00022771"/>
    </source>
</evidence>
<feature type="domain" description="RING-type" evidence="6">
    <location>
        <begin position="30"/>
        <end position="69"/>
    </location>
</feature>
<feature type="region of interest" description="Disordered" evidence="5">
    <location>
        <begin position="422"/>
        <end position="452"/>
    </location>
</feature>
<evidence type="ECO:0000259" key="6">
    <source>
        <dbReference type="PROSITE" id="PS50089"/>
    </source>
</evidence>
<dbReference type="GO" id="GO:0000209">
    <property type="term" value="P:protein polyubiquitination"/>
    <property type="evidence" value="ECO:0007669"/>
    <property type="project" value="TreeGrafter"/>
</dbReference>
<dbReference type="InterPro" id="IPR001841">
    <property type="entry name" value="Znf_RING"/>
</dbReference>
<evidence type="ECO:0000313" key="7">
    <source>
        <dbReference type="EMBL" id="TNJ27408.1"/>
    </source>
</evidence>
<dbReference type="PANTHER" id="PTHR46016:SF1">
    <property type="entry name" value="RING-TYPE DOMAIN-CONTAINING PROTEIN"/>
    <property type="match status" value="1"/>
</dbReference>
<dbReference type="InterPro" id="IPR017907">
    <property type="entry name" value="Znf_RING_CS"/>
</dbReference>
<dbReference type="PROSITE" id="PS50089">
    <property type="entry name" value="ZF_RING_2"/>
    <property type="match status" value="1"/>
</dbReference>
<accession>A0A4Z1SUY3</accession>
<feature type="region of interest" description="Disordered" evidence="5">
    <location>
        <begin position="1178"/>
        <end position="1232"/>
    </location>
</feature>
<evidence type="ECO:0000256" key="3">
    <source>
        <dbReference type="ARBA" id="ARBA00022833"/>
    </source>
</evidence>
<dbReference type="InterPro" id="IPR051438">
    <property type="entry name" value="RNF_E3_ubiq-protein_ligase"/>
</dbReference>
<reference evidence="7 8" key="1">
    <citation type="submission" date="2019-05" db="EMBL/GenBank/DDBJ databases">
        <title>The compact genome of Giardia muris reveals important steps in the evolution of intestinal protozoan parasites.</title>
        <authorList>
            <person name="Xu F."/>
            <person name="Jimenez-Gonzalez A."/>
            <person name="Einarsson E."/>
            <person name="Astvaldsson A."/>
            <person name="Peirasmaki D."/>
            <person name="Eckmann L."/>
            <person name="Andersson J.O."/>
            <person name="Svard S.G."/>
            <person name="Jerlstrom-Hultqvist J."/>
        </authorList>
    </citation>
    <scope>NUCLEOTIDE SEQUENCE [LARGE SCALE GENOMIC DNA]</scope>
    <source>
        <strain evidence="7 8">Roberts-Thomson</strain>
    </source>
</reference>
<evidence type="ECO:0000256" key="4">
    <source>
        <dbReference type="PROSITE-ProRule" id="PRU00175"/>
    </source>
</evidence>
<dbReference type="GO" id="GO:0006511">
    <property type="term" value="P:ubiquitin-dependent protein catabolic process"/>
    <property type="evidence" value="ECO:0007669"/>
    <property type="project" value="TreeGrafter"/>
</dbReference>
<dbReference type="OrthoDB" id="9049620at2759"/>
<dbReference type="GO" id="GO:0061630">
    <property type="term" value="F:ubiquitin protein ligase activity"/>
    <property type="evidence" value="ECO:0007669"/>
    <property type="project" value="TreeGrafter"/>
</dbReference>
<keyword evidence="8" id="KW-1185">Reference proteome</keyword>
<dbReference type="GO" id="GO:0008270">
    <property type="term" value="F:zinc ion binding"/>
    <property type="evidence" value="ECO:0007669"/>
    <property type="project" value="UniProtKB-KW"/>
</dbReference>
<keyword evidence="2 4" id="KW-0863">Zinc-finger</keyword>
<feature type="compositionally biased region" description="Basic and acidic residues" evidence="5">
    <location>
        <begin position="422"/>
        <end position="431"/>
    </location>
</feature>
<feature type="compositionally biased region" description="Polar residues" evidence="5">
    <location>
        <begin position="1178"/>
        <end position="1198"/>
    </location>
</feature>
<dbReference type="PROSITE" id="PS00518">
    <property type="entry name" value="ZF_RING_1"/>
    <property type="match status" value="3"/>
</dbReference>
<protein>
    <submittedName>
        <fullName evidence="7">Ring finger domain-containing protein</fullName>
    </submittedName>
</protein>
<evidence type="ECO:0000256" key="5">
    <source>
        <dbReference type="SAM" id="MobiDB-lite"/>
    </source>
</evidence>